<dbReference type="KEGG" id="rrd:RradSPS_0047"/>
<feature type="transmembrane region" description="Helical" evidence="1">
    <location>
        <begin position="141"/>
        <end position="164"/>
    </location>
</feature>
<keyword evidence="1" id="KW-0472">Membrane</keyword>
<feature type="transmembrane region" description="Helical" evidence="1">
    <location>
        <begin position="78"/>
        <end position="102"/>
    </location>
</feature>
<feature type="transmembrane region" description="Helical" evidence="1">
    <location>
        <begin position="36"/>
        <end position="57"/>
    </location>
</feature>
<evidence type="ECO:0000313" key="2">
    <source>
        <dbReference type="EMBL" id="AHY45330.1"/>
    </source>
</evidence>
<sequence length="334" mass="35054">MDYPQDAPQGARGSAQGFSYGEVIREAFRISWRNKFLWFFGFFAAGGLSSFSNASNLPGDFTQPGAGARIPAFVQENLVALIAVAVVVGLLVALAVIFLSILSNGALASSVAALDRGGERRFGDTWRAGLSFFWRVLLQSILFFLIGLGLALAILIVCALPIVLTFVLTESVTARVLVAVLLGLLGFLAFLAVFIPLSVIFPLALREMVVGGGPVAGSISTAFGLFRRNLGRSLLLWLISVALSIAIGIGTLLVYLLVGAILLGPAVGLFFAEYGTAAIVAGVVGGLLFLIPYALVTGAVGAFSHAYWTIAYLRLTSHEGREATTANTAPEAPA</sequence>
<evidence type="ECO:0008006" key="5">
    <source>
        <dbReference type="Google" id="ProtNLM"/>
    </source>
</evidence>
<dbReference type="PATRIC" id="fig|42256.3.peg.46"/>
<dbReference type="STRING" id="42256.RradSPS_0047"/>
<dbReference type="EMBL" id="CP007514">
    <property type="protein sequence ID" value="AHY45330.1"/>
    <property type="molecule type" value="Genomic_DNA"/>
</dbReference>
<reference evidence="2 4" key="1">
    <citation type="submission" date="2014-03" db="EMBL/GenBank/DDBJ databases">
        <title>Complete genome sequence of the Radio-Resistant Rubrobacter radiotolerans RSPS-4.</title>
        <authorList>
            <person name="Egas C.C."/>
            <person name="Barroso C.C."/>
            <person name="Froufe H.J.C."/>
            <person name="Pacheco J.J."/>
            <person name="Albuquerque L.L."/>
            <person name="da Costa M.M.S."/>
        </authorList>
    </citation>
    <scope>NUCLEOTIDE SEQUENCE [LARGE SCALE GENOMIC DNA]</scope>
    <source>
        <strain evidence="2 4">RSPS-4</strain>
    </source>
</reference>
<feature type="transmembrane region" description="Helical" evidence="1">
    <location>
        <begin position="234"/>
        <end position="262"/>
    </location>
</feature>
<dbReference type="RefSeq" id="WP_038679883.1">
    <property type="nucleotide sequence ID" value="NZ_CP007514.1"/>
</dbReference>
<accession>A0A023WZY5</accession>
<keyword evidence="1" id="KW-0812">Transmembrane</keyword>
<dbReference type="Proteomes" id="UP000025229">
    <property type="component" value="Chromosome"/>
</dbReference>
<protein>
    <recommendedName>
        <fullName evidence="5">Glycerophosphoryl diester phosphodiesterase membrane domain-containing protein</fullName>
    </recommendedName>
</protein>
<evidence type="ECO:0000256" key="1">
    <source>
        <dbReference type="SAM" id="Phobius"/>
    </source>
</evidence>
<dbReference type="EMBL" id="JAWXXX010000001">
    <property type="protein sequence ID" value="MDX5892741.1"/>
    <property type="molecule type" value="Genomic_DNA"/>
</dbReference>
<name>A0A023WZY5_RUBRA</name>
<dbReference type="eggNOG" id="ENOG502ZT9W">
    <property type="taxonomic scope" value="Bacteria"/>
</dbReference>
<proteinExistence type="predicted"/>
<dbReference type="HOGENOM" id="CLU_831245_0_0_11"/>
<evidence type="ECO:0000313" key="3">
    <source>
        <dbReference type="EMBL" id="MDX5892741.1"/>
    </source>
</evidence>
<feature type="transmembrane region" description="Helical" evidence="1">
    <location>
        <begin position="274"/>
        <end position="296"/>
    </location>
</feature>
<feature type="transmembrane region" description="Helical" evidence="1">
    <location>
        <begin position="209"/>
        <end position="227"/>
    </location>
</feature>
<organism evidence="2 4">
    <name type="scientific">Rubrobacter radiotolerans</name>
    <name type="common">Arthrobacter radiotolerans</name>
    <dbReference type="NCBI Taxonomy" id="42256"/>
    <lineage>
        <taxon>Bacteria</taxon>
        <taxon>Bacillati</taxon>
        <taxon>Actinomycetota</taxon>
        <taxon>Rubrobacteria</taxon>
        <taxon>Rubrobacterales</taxon>
        <taxon>Rubrobacteraceae</taxon>
        <taxon>Rubrobacter</taxon>
    </lineage>
</organism>
<dbReference type="AlphaFoldDB" id="A0A023WZY5"/>
<gene>
    <name evidence="2" type="ORF">RradSPS_0047</name>
    <name evidence="3" type="ORF">SIL72_01745</name>
</gene>
<feature type="transmembrane region" description="Helical" evidence="1">
    <location>
        <begin position="176"/>
        <end position="203"/>
    </location>
</feature>
<keyword evidence="1" id="KW-1133">Transmembrane helix</keyword>
<dbReference type="OrthoDB" id="9554351at2"/>
<evidence type="ECO:0000313" key="4">
    <source>
        <dbReference type="Proteomes" id="UP000025229"/>
    </source>
</evidence>
<reference evidence="3" key="2">
    <citation type="submission" date="2023-11" db="EMBL/GenBank/DDBJ databases">
        <title>MicrobeMod: A computational toolkit for identifying prokaryotic methylation and restriction-modification with nanopore sequencing.</title>
        <authorList>
            <person name="Crits-Christoph A."/>
            <person name="Kang S.C."/>
            <person name="Lee H."/>
            <person name="Ostrov N."/>
        </authorList>
    </citation>
    <scope>NUCLEOTIDE SEQUENCE</scope>
    <source>
        <strain evidence="3">ATCC 51242</strain>
    </source>
</reference>
<keyword evidence="4" id="KW-1185">Reference proteome</keyword>
<dbReference type="Proteomes" id="UP001281130">
    <property type="component" value="Unassembled WGS sequence"/>
</dbReference>